<dbReference type="InterPro" id="IPR001509">
    <property type="entry name" value="Epimerase_deHydtase"/>
</dbReference>
<evidence type="ECO:0000313" key="3">
    <source>
        <dbReference type="EMBL" id="ENY70810.1"/>
    </source>
</evidence>
<dbReference type="InterPro" id="IPR036291">
    <property type="entry name" value="NAD(P)-bd_dom_sf"/>
</dbReference>
<dbReference type="AlphaFoldDB" id="N9TXN5"/>
<evidence type="ECO:0000313" key="4">
    <source>
        <dbReference type="Proteomes" id="UP000023775"/>
    </source>
</evidence>
<dbReference type="PRINTS" id="PR01713">
    <property type="entry name" value="NUCEPIMERASE"/>
</dbReference>
<protein>
    <submittedName>
        <fullName evidence="3">Nucleotide sugar epimerase</fullName>
    </submittedName>
</protein>
<reference evidence="3 4" key="1">
    <citation type="journal article" date="2013" name="Genome Announc.">
        <title>Draft Genome Sequence of the Aeromonas diversa Type Strain.</title>
        <authorList>
            <person name="Farfan M."/>
            <person name="Spataro N."/>
            <person name="Sanglas A."/>
            <person name="Albarral V."/>
            <person name="Loren J.G."/>
            <person name="Bosch E."/>
            <person name="Fuste M.C."/>
        </authorList>
    </citation>
    <scope>NUCLEOTIDE SEQUENCE [LARGE SCALE GENOMIC DNA]</scope>
    <source>
        <strain evidence="3 4">2478-85</strain>
    </source>
</reference>
<dbReference type="EMBL" id="APVG01000054">
    <property type="protein sequence ID" value="ENY70810.1"/>
    <property type="molecule type" value="Genomic_DNA"/>
</dbReference>
<dbReference type="Pfam" id="PF01370">
    <property type="entry name" value="Epimerase"/>
    <property type="match status" value="1"/>
</dbReference>
<dbReference type="eggNOG" id="COG0451">
    <property type="taxonomic scope" value="Bacteria"/>
</dbReference>
<dbReference type="Gene3D" id="3.40.50.720">
    <property type="entry name" value="NAD(P)-binding Rossmann-like Domain"/>
    <property type="match status" value="1"/>
</dbReference>
<comment type="caution">
    <text evidence="3">The sequence shown here is derived from an EMBL/GenBank/DDBJ whole genome shotgun (WGS) entry which is preliminary data.</text>
</comment>
<sequence>MMKYIITGVAGFIGSKVCECLCEAGHQIVGIDNLNDYYDVNLKSARLDKLKIYNNFTFIKVDVSSHMEIVRIFSEFRPERVIHLAAQAGVRHSIDNPFLYIDSNVSGFLSIIEACRLIGVKHLIYASSSSVYGLNEIMPFKVSQHTDHPVSLYAVTKKTNELMAHAYSDLYGLPTTGLRFFTVYGPWGRPDMALFKFTKNILSGLPIDVYGNGLLSRDFTYIDDIVEGVIRIADVVPIRDAAWSSSTGSPANSRAPYQVFNIGSGRPIQILEFIKALEKSLGVNALKIMKPVQSGDVYATWSDTEDLYHAINYRPQVTIEQGVQLFVNWYRSFYHFPN</sequence>
<keyword evidence="1" id="KW-0520">NAD</keyword>
<evidence type="ECO:0000256" key="1">
    <source>
        <dbReference type="ARBA" id="ARBA00023027"/>
    </source>
</evidence>
<dbReference type="PANTHER" id="PTHR43574">
    <property type="entry name" value="EPIMERASE-RELATED"/>
    <property type="match status" value="1"/>
</dbReference>
<proteinExistence type="predicted"/>
<accession>N9TXN5</accession>
<evidence type="ECO:0000259" key="2">
    <source>
        <dbReference type="Pfam" id="PF01370"/>
    </source>
</evidence>
<gene>
    <name evidence="3" type="ORF">G114_16440</name>
</gene>
<dbReference type="CDD" id="cd05253">
    <property type="entry name" value="UDP_GE_SDE_e"/>
    <property type="match status" value="1"/>
</dbReference>
<name>N9TXN5_9GAMM</name>
<dbReference type="Proteomes" id="UP000023775">
    <property type="component" value="Unassembled WGS sequence"/>
</dbReference>
<organism evidence="3 4">
    <name type="scientific">Aeromonas diversa CDC 2478-85</name>
    <dbReference type="NCBI Taxonomy" id="1268237"/>
    <lineage>
        <taxon>Bacteria</taxon>
        <taxon>Pseudomonadati</taxon>
        <taxon>Pseudomonadota</taxon>
        <taxon>Gammaproteobacteria</taxon>
        <taxon>Aeromonadales</taxon>
        <taxon>Aeromonadaceae</taxon>
        <taxon>Aeromonas</taxon>
    </lineage>
</organism>
<dbReference type="SUPFAM" id="SSF51735">
    <property type="entry name" value="NAD(P)-binding Rossmann-fold domains"/>
    <property type="match status" value="1"/>
</dbReference>
<dbReference type="PATRIC" id="fig|1268237.3.peg.3225"/>
<feature type="domain" description="NAD-dependent epimerase/dehydratase" evidence="2">
    <location>
        <begin position="5"/>
        <end position="234"/>
    </location>
</feature>
<keyword evidence="4" id="KW-1185">Reference proteome</keyword>